<accession>A0A2W1JCY8</accession>
<comment type="caution">
    <text evidence="9">The sequence shown here is derived from an EMBL/GenBank/DDBJ whole genome shotgun (WGS) entry which is preliminary data.</text>
</comment>
<dbReference type="CDD" id="cd01335">
    <property type="entry name" value="Radical_SAM"/>
    <property type="match status" value="1"/>
</dbReference>
<dbReference type="PANTHER" id="PTHR11228">
    <property type="entry name" value="RADICAL SAM DOMAIN PROTEIN"/>
    <property type="match status" value="1"/>
</dbReference>
<evidence type="ECO:0000256" key="4">
    <source>
        <dbReference type="ARBA" id="ARBA00022723"/>
    </source>
</evidence>
<evidence type="ECO:0000256" key="7">
    <source>
        <dbReference type="ARBA" id="ARBA00023014"/>
    </source>
</evidence>
<evidence type="ECO:0000256" key="3">
    <source>
        <dbReference type="ARBA" id="ARBA00022691"/>
    </source>
</evidence>
<evidence type="ECO:0000259" key="8">
    <source>
        <dbReference type="PROSITE" id="PS51918"/>
    </source>
</evidence>
<dbReference type="GO" id="GO:0016491">
    <property type="term" value="F:oxidoreductase activity"/>
    <property type="evidence" value="ECO:0007669"/>
    <property type="project" value="UniProtKB-KW"/>
</dbReference>
<dbReference type="InterPro" id="IPR007197">
    <property type="entry name" value="rSAM"/>
</dbReference>
<name>A0A2W1JCY8_9CYAN</name>
<keyword evidence="4" id="KW-0479">Metal-binding</keyword>
<protein>
    <submittedName>
        <fullName evidence="9">Mycofactocin radical SAM maturase MftC</fullName>
        <ecNumber evidence="9">2.-.-.-</ecNumber>
    </submittedName>
</protein>
<dbReference type="PROSITE" id="PS01305">
    <property type="entry name" value="MOAA_NIFB_PQQE"/>
    <property type="match status" value="1"/>
</dbReference>
<organism evidence="9 10">
    <name type="scientific">Acaryochloris thomasi RCC1774</name>
    <dbReference type="NCBI Taxonomy" id="1764569"/>
    <lineage>
        <taxon>Bacteria</taxon>
        <taxon>Bacillati</taxon>
        <taxon>Cyanobacteriota</taxon>
        <taxon>Cyanophyceae</taxon>
        <taxon>Acaryochloridales</taxon>
        <taxon>Acaryochloridaceae</taxon>
        <taxon>Acaryochloris</taxon>
        <taxon>Acaryochloris thomasi</taxon>
    </lineage>
</organism>
<keyword evidence="5" id="KW-0560">Oxidoreductase</keyword>
<proteinExistence type="predicted"/>
<dbReference type="OrthoDB" id="9782387at2"/>
<dbReference type="InterPro" id="IPR013785">
    <property type="entry name" value="Aldolase_TIM"/>
</dbReference>
<dbReference type="EMBL" id="PQWO01000014">
    <property type="protein sequence ID" value="PZD71773.1"/>
    <property type="molecule type" value="Genomic_DNA"/>
</dbReference>
<evidence type="ECO:0000256" key="5">
    <source>
        <dbReference type="ARBA" id="ARBA00023002"/>
    </source>
</evidence>
<dbReference type="InterPro" id="IPR058240">
    <property type="entry name" value="rSAM_sf"/>
</dbReference>
<dbReference type="AlphaFoldDB" id="A0A2W1JCY8"/>
<dbReference type="Gene3D" id="3.20.20.70">
    <property type="entry name" value="Aldolase class I"/>
    <property type="match status" value="1"/>
</dbReference>
<dbReference type="GO" id="GO:0016740">
    <property type="term" value="F:transferase activity"/>
    <property type="evidence" value="ECO:0007669"/>
    <property type="project" value="UniProtKB-KW"/>
</dbReference>
<dbReference type="EC" id="2.-.-.-" evidence="9"/>
<sequence length="321" mass="36530">MRIKRPLKTITDVLVFKTPLEAQLIITRRCNLSCGYCTEYDHTSDPVPLADLKDRIDAIHRLGVINISLLGGEPLMHPDLMEIIEYGSRHSQVSMTTNGFLLKKELIDRLNTAGLSNLQISIDALESDPTHYIQKSLNKLISKLELLKESATFDVHANVVMCEATKETFTETVNQIRAFGFYVSVGLIHNDQGQVQVQGDDYINLWDQHFANRASHTSLDYDYGRQLLQGQQPEWICRAGSRFLYIDEFGLTQYCSSQRNRLNKPITDYTRADLQAQFKERKGCESGCSILCVYRDSMLDNQPLAMVKDAYQSWQSGSISF</sequence>
<keyword evidence="6" id="KW-0408">Iron</keyword>
<evidence type="ECO:0000256" key="2">
    <source>
        <dbReference type="ARBA" id="ARBA00022485"/>
    </source>
</evidence>
<dbReference type="RefSeq" id="WP_110987667.1">
    <property type="nucleotide sequence ID" value="NZ_CAWNWM010000014.1"/>
</dbReference>
<keyword evidence="7" id="KW-0411">Iron-sulfur</keyword>
<dbReference type="SFLD" id="SFLDS00029">
    <property type="entry name" value="Radical_SAM"/>
    <property type="match status" value="1"/>
</dbReference>
<dbReference type="GO" id="GO:0046872">
    <property type="term" value="F:metal ion binding"/>
    <property type="evidence" value="ECO:0007669"/>
    <property type="project" value="UniProtKB-KW"/>
</dbReference>
<dbReference type="SFLD" id="SFLDG01067">
    <property type="entry name" value="SPASM/twitch_domain_containing"/>
    <property type="match status" value="1"/>
</dbReference>
<evidence type="ECO:0000313" key="10">
    <source>
        <dbReference type="Proteomes" id="UP000248857"/>
    </source>
</evidence>
<gene>
    <name evidence="9" type="primary">mftC_7</name>
    <name evidence="9" type="ORF">C1752_04436</name>
</gene>
<dbReference type="InterPro" id="IPR050377">
    <property type="entry name" value="Radical_SAM_PqqE_MftC-like"/>
</dbReference>
<dbReference type="SUPFAM" id="SSF102114">
    <property type="entry name" value="Radical SAM enzymes"/>
    <property type="match status" value="1"/>
</dbReference>
<dbReference type="InterPro" id="IPR000385">
    <property type="entry name" value="MoaA_NifB_PqqE_Fe-S-bd_CS"/>
</dbReference>
<feature type="domain" description="Radical SAM core" evidence="8">
    <location>
        <begin position="16"/>
        <end position="234"/>
    </location>
</feature>
<dbReference type="PROSITE" id="PS51918">
    <property type="entry name" value="RADICAL_SAM"/>
    <property type="match status" value="1"/>
</dbReference>
<dbReference type="GO" id="GO:0051539">
    <property type="term" value="F:4 iron, 4 sulfur cluster binding"/>
    <property type="evidence" value="ECO:0007669"/>
    <property type="project" value="UniProtKB-KW"/>
</dbReference>
<dbReference type="PANTHER" id="PTHR11228:SF7">
    <property type="entry name" value="PQQA PEPTIDE CYCLASE"/>
    <property type="match status" value="1"/>
</dbReference>
<evidence type="ECO:0000256" key="6">
    <source>
        <dbReference type="ARBA" id="ARBA00023004"/>
    </source>
</evidence>
<comment type="cofactor">
    <cofactor evidence="1">
        <name>[4Fe-4S] cluster</name>
        <dbReference type="ChEBI" id="CHEBI:49883"/>
    </cofactor>
</comment>
<dbReference type="Pfam" id="PF04055">
    <property type="entry name" value="Radical_SAM"/>
    <property type="match status" value="1"/>
</dbReference>
<keyword evidence="10" id="KW-1185">Reference proteome</keyword>
<evidence type="ECO:0000313" key="9">
    <source>
        <dbReference type="EMBL" id="PZD71773.1"/>
    </source>
</evidence>
<keyword evidence="3" id="KW-0949">S-adenosyl-L-methionine</keyword>
<reference evidence="9 10" key="1">
    <citation type="journal article" date="2018" name="Sci. Rep.">
        <title>A novel species of the marine cyanobacterium Acaryochloris with a unique pigment content and lifestyle.</title>
        <authorList>
            <person name="Partensky F."/>
            <person name="Six C."/>
            <person name="Ratin M."/>
            <person name="Garczarek L."/>
            <person name="Vaulot D."/>
            <person name="Probert I."/>
            <person name="Calteau A."/>
            <person name="Gourvil P."/>
            <person name="Marie D."/>
            <person name="Grebert T."/>
            <person name="Bouchier C."/>
            <person name="Le Panse S."/>
            <person name="Gachenot M."/>
            <person name="Rodriguez F."/>
            <person name="Garrido J.L."/>
        </authorList>
    </citation>
    <scope>NUCLEOTIDE SEQUENCE [LARGE SCALE GENOMIC DNA]</scope>
    <source>
        <strain evidence="9 10">RCC1774</strain>
    </source>
</reference>
<dbReference type="Proteomes" id="UP000248857">
    <property type="component" value="Unassembled WGS sequence"/>
</dbReference>
<evidence type="ECO:0000256" key="1">
    <source>
        <dbReference type="ARBA" id="ARBA00001966"/>
    </source>
</evidence>
<keyword evidence="9" id="KW-0808">Transferase</keyword>
<keyword evidence="2" id="KW-0004">4Fe-4S</keyword>